<evidence type="ECO:0000256" key="1">
    <source>
        <dbReference type="SAM" id="MobiDB-lite"/>
    </source>
</evidence>
<protein>
    <submittedName>
        <fullName evidence="2">Uncharacterized protein</fullName>
    </submittedName>
</protein>
<dbReference type="Proteomes" id="UP000320593">
    <property type="component" value="Unassembled WGS sequence"/>
</dbReference>
<proteinExistence type="predicted"/>
<gene>
    <name evidence="2" type="ORF">JM93_00894</name>
</gene>
<keyword evidence="3" id="KW-1185">Reference proteome</keyword>
<name>A0A562TJ86_9HYPH</name>
<feature type="region of interest" description="Disordered" evidence="1">
    <location>
        <begin position="1"/>
        <end position="55"/>
    </location>
</feature>
<reference evidence="2 3" key="1">
    <citation type="submission" date="2019-07" db="EMBL/GenBank/DDBJ databases">
        <title>Genomic Encyclopedia of Archaeal and Bacterial Type Strains, Phase II (KMG-II): from individual species to whole genera.</title>
        <authorList>
            <person name="Goeker M."/>
        </authorList>
    </citation>
    <scope>NUCLEOTIDE SEQUENCE [LARGE SCALE GENOMIC DNA]</scope>
    <source>
        <strain evidence="2 3">ATCC BAA-252</strain>
    </source>
</reference>
<organism evidence="2 3">
    <name type="scientific">Roseibium hamelinense</name>
    <dbReference type="NCBI Taxonomy" id="150831"/>
    <lineage>
        <taxon>Bacteria</taxon>
        <taxon>Pseudomonadati</taxon>
        <taxon>Pseudomonadota</taxon>
        <taxon>Alphaproteobacteria</taxon>
        <taxon>Hyphomicrobiales</taxon>
        <taxon>Stappiaceae</taxon>
        <taxon>Roseibium</taxon>
    </lineage>
</organism>
<evidence type="ECO:0000313" key="3">
    <source>
        <dbReference type="Proteomes" id="UP000320593"/>
    </source>
</evidence>
<dbReference type="EMBL" id="VLLF01000001">
    <property type="protein sequence ID" value="TWI93338.1"/>
    <property type="molecule type" value="Genomic_DNA"/>
</dbReference>
<dbReference type="AlphaFoldDB" id="A0A562TJ86"/>
<evidence type="ECO:0000313" key="2">
    <source>
        <dbReference type="EMBL" id="TWI93338.1"/>
    </source>
</evidence>
<accession>A0A562TJ86</accession>
<comment type="caution">
    <text evidence="2">The sequence shown here is derived from an EMBL/GenBank/DDBJ whole genome shotgun (WGS) entry which is preliminary data.</text>
</comment>
<sequence>MDPMVRPWDDGAEGEVLPKRDRPTGLTRVYPAPVSSRSHLPRKAERITGQGLARS</sequence>